<sequence>MEYQHKLILIIVPTTFSLLLLILFFIIFLRRKRPTKNEPAQMEAGFESRHIGEAENEELIKFQCGEDLTVHDILDAPGEVIGKSSYGTLYRASLIRVNSVVVLRFLRPACTGGMKEVVHLIQVLGSIRHDNLVPLKAFYGGPRGEKLLVHPFFGRGNLAQFIRDENGDSHRWDIISKISIGIAGGLDHLHTGLQKPIIHGNLKSKNIFLDRNYHPYISDFGIHLLLNPTSGQEMLEVSASQGYKAPELIKMRDASEETDIYSLGVILLELLTGKEPINENPTPDEDFYLPNAMRNAILEHRITDLYHPDILLGQGIDQIPIIEEQILNFFQLAMACCSPSPSLRPHIKQVLGKLEEIGK</sequence>
<organism evidence="1 2">
    <name type="scientific">Rhododendron molle</name>
    <name type="common">Chinese azalea</name>
    <name type="synonym">Azalea mollis</name>
    <dbReference type="NCBI Taxonomy" id="49168"/>
    <lineage>
        <taxon>Eukaryota</taxon>
        <taxon>Viridiplantae</taxon>
        <taxon>Streptophyta</taxon>
        <taxon>Embryophyta</taxon>
        <taxon>Tracheophyta</taxon>
        <taxon>Spermatophyta</taxon>
        <taxon>Magnoliopsida</taxon>
        <taxon>eudicotyledons</taxon>
        <taxon>Gunneridae</taxon>
        <taxon>Pentapetalae</taxon>
        <taxon>asterids</taxon>
        <taxon>Ericales</taxon>
        <taxon>Ericaceae</taxon>
        <taxon>Ericoideae</taxon>
        <taxon>Rhodoreae</taxon>
        <taxon>Rhododendron</taxon>
    </lineage>
</organism>
<dbReference type="Proteomes" id="UP001062846">
    <property type="component" value="Chromosome 3"/>
</dbReference>
<reference evidence="1" key="1">
    <citation type="submission" date="2022-02" db="EMBL/GenBank/DDBJ databases">
        <title>Plant Genome Project.</title>
        <authorList>
            <person name="Zhang R.-G."/>
        </authorList>
    </citation>
    <scope>NUCLEOTIDE SEQUENCE</scope>
    <source>
        <strain evidence="1">AT1</strain>
    </source>
</reference>
<accession>A0ACC0PFT4</accession>
<comment type="caution">
    <text evidence="1">The sequence shown here is derived from an EMBL/GenBank/DDBJ whole genome shotgun (WGS) entry which is preliminary data.</text>
</comment>
<proteinExistence type="predicted"/>
<keyword evidence="2" id="KW-1185">Reference proteome</keyword>
<evidence type="ECO:0000313" key="2">
    <source>
        <dbReference type="Proteomes" id="UP001062846"/>
    </source>
</evidence>
<protein>
    <submittedName>
        <fullName evidence="1">Uncharacterized protein</fullName>
    </submittedName>
</protein>
<gene>
    <name evidence="1" type="ORF">RHMOL_Rhmol03G0187600</name>
</gene>
<dbReference type="EMBL" id="CM046390">
    <property type="protein sequence ID" value="KAI8564515.1"/>
    <property type="molecule type" value="Genomic_DNA"/>
</dbReference>
<evidence type="ECO:0000313" key="1">
    <source>
        <dbReference type="EMBL" id="KAI8564515.1"/>
    </source>
</evidence>
<name>A0ACC0PFT4_RHOML</name>